<dbReference type="AlphaFoldDB" id="A0AAD5VXX2"/>
<feature type="region of interest" description="Disordered" evidence="1">
    <location>
        <begin position="247"/>
        <end position="397"/>
    </location>
</feature>
<gene>
    <name evidence="2" type="ORF">NP233_g2710</name>
</gene>
<feature type="compositionally biased region" description="Basic residues" evidence="1">
    <location>
        <begin position="443"/>
        <end position="455"/>
    </location>
</feature>
<evidence type="ECO:0000256" key="1">
    <source>
        <dbReference type="SAM" id="MobiDB-lite"/>
    </source>
</evidence>
<dbReference type="Proteomes" id="UP001213000">
    <property type="component" value="Unassembled WGS sequence"/>
</dbReference>
<feature type="region of interest" description="Disordered" evidence="1">
    <location>
        <begin position="425"/>
        <end position="455"/>
    </location>
</feature>
<reference evidence="2" key="1">
    <citation type="submission" date="2022-07" db="EMBL/GenBank/DDBJ databases">
        <title>Genome Sequence of Leucocoprinus birnbaumii.</title>
        <authorList>
            <person name="Buettner E."/>
        </authorList>
    </citation>
    <scope>NUCLEOTIDE SEQUENCE</scope>
    <source>
        <strain evidence="2">VT141</strain>
    </source>
</reference>
<sequence>MVYDVVSLRNRLMRQSNYLARPGFASTVGWTSARNGHLLVHARSLEDNAQNHNEPTTCTVVGFIEKDRLYASPIGNHNPQYDRPFSASKFQMTVSCPRSEGELRKDWVAAITVLEKLQSGIGKTSTYRYLLEGDKRPPSIRLGAHIFEKMEPPNDDESDIAEFPTSEWPVPASHADALKEIADTHRVMPLVAYDENEALILPQNTQLALAGSLVEITFSLRHYLMGKKNEEKFDCFSGQIEQIVVIRPPGPTLPSPFRNFDRKSPWRPTEEVPETSVKKSRRSRASRTEEQSQGRRKETEQDGNSSDKDVFTSTPRGSEAAPTRSDTHPYTNLRPISKIVTPPKSRKANVSPTPGPSRVNTAGANNKRTSSGKVKKDQKDDEYSSAGEISDGESLDGYSIVAATPSPKEIAIEDDLPDEPVVETAVTEDTVPGESLVDEPPRKRTRTNKGKGRAH</sequence>
<protein>
    <submittedName>
        <fullName evidence="2">Uncharacterized protein</fullName>
    </submittedName>
</protein>
<keyword evidence="3" id="KW-1185">Reference proteome</keyword>
<feature type="compositionally biased region" description="Polar residues" evidence="1">
    <location>
        <begin position="348"/>
        <end position="372"/>
    </location>
</feature>
<name>A0AAD5VXX2_9AGAR</name>
<dbReference type="EMBL" id="JANIEX010000119">
    <property type="protein sequence ID" value="KAJ3572997.1"/>
    <property type="molecule type" value="Genomic_DNA"/>
</dbReference>
<comment type="caution">
    <text evidence="2">The sequence shown here is derived from an EMBL/GenBank/DDBJ whole genome shotgun (WGS) entry which is preliminary data.</text>
</comment>
<organism evidence="2 3">
    <name type="scientific">Leucocoprinus birnbaumii</name>
    <dbReference type="NCBI Taxonomy" id="56174"/>
    <lineage>
        <taxon>Eukaryota</taxon>
        <taxon>Fungi</taxon>
        <taxon>Dikarya</taxon>
        <taxon>Basidiomycota</taxon>
        <taxon>Agaricomycotina</taxon>
        <taxon>Agaricomycetes</taxon>
        <taxon>Agaricomycetidae</taxon>
        <taxon>Agaricales</taxon>
        <taxon>Agaricineae</taxon>
        <taxon>Agaricaceae</taxon>
        <taxon>Leucocoprinus</taxon>
    </lineage>
</organism>
<proteinExistence type="predicted"/>
<feature type="compositionally biased region" description="Basic and acidic residues" evidence="1">
    <location>
        <begin position="259"/>
        <end position="270"/>
    </location>
</feature>
<evidence type="ECO:0000313" key="2">
    <source>
        <dbReference type="EMBL" id="KAJ3572997.1"/>
    </source>
</evidence>
<feature type="compositionally biased region" description="Basic and acidic residues" evidence="1">
    <location>
        <begin position="286"/>
        <end position="310"/>
    </location>
</feature>
<accession>A0AAD5VXX2</accession>
<evidence type="ECO:0000313" key="3">
    <source>
        <dbReference type="Proteomes" id="UP001213000"/>
    </source>
</evidence>